<organism evidence="1 2">
    <name type="scientific">Didymodactylos carnosus</name>
    <dbReference type="NCBI Taxonomy" id="1234261"/>
    <lineage>
        <taxon>Eukaryota</taxon>
        <taxon>Metazoa</taxon>
        <taxon>Spiralia</taxon>
        <taxon>Gnathifera</taxon>
        <taxon>Rotifera</taxon>
        <taxon>Eurotatoria</taxon>
        <taxon>Bdelloidea</taxon>
        <taxon>Philodinida</taxon>
        <taxon>Philodinidae</taxon>
        <taxon>Didymodactylos</taxon>
    </lineage>
</organism>
<name>A0A8S2YCH3_9BILA</name>
<gene>
    <name evidence="1" type="ORF">TMI583_LOCUS49372</name>
</gene>
<accession>A0A8S2YCH3</accession>
<evidence type="ECO:0000313" key="2">
    <source>
        <dbReference type="Proteomes" id="UP000682733"/>
    </source>
</evidence>
<sequence>MLWRNEFRKI</sequence>
<comment type="caution">
    <text evidence="1">The sequence shown here is derived from an EMBL/GenBank/DDBJ whole genome shotgun (WGS) entry which is preliminary data.</text>
</comment>
<dbReference type="Proteomes" id="UP000682733">
    <property type="component" value="Unassembled WGS sequence"/>
</dbReference>
<feature type="non-terminal residue" evidence="1">
    <location>
        <position position="10"/>
    </location>
</feature>
<proteinExistence type="predicted"/>
<reference evidence="1" key="1">
    <citation type="submission" date="2021-02" db="EMBL/GenBank/DDBJ databases">
        <authorList>
            <person name="Nowell W R."/>
        </authorList>
    </citation>
    <scope>NUCLEOTIDE SEQUENCE</scope>
</reference>
<protein>
    <submittedName>
        <fullName evidence="1">Uncharacterized protein</fullName>
    </submittedName>
</protein>
<dbReference type="EMBL" id="CAJOBA010107146">
    <property type="protein sequence ID" value="CAF4541585.1"/>
    <property type="molecule type" value="Genomic_DNA"/>
</dbReference>
<evidence type="ECO:0000313" key="1">
    <source>
        <dbReference type="EMBL" id="CAF4541585.1"/>
    </source>
</evidence>